<sequence>MGRYDDYEYERRSSSSDSQMWIWIILGVCAFLCIIPIIWCMCYKCRTRGPITPLPAEYPRQPAMPVGTLTA</sequence>
<accession>A0A2A6CWV6</accession>
<name>A0A2A6CWV6_PRIPA</name>
<keyword evidence="2" id="KW-1185">Reference proteome</keyword>
<dbReference type="Proteomes" id="UP000005239">
    <property type="component" value="Unassembled WGS sequence"/>
</dbReference>
<gene>
    <name evidence="1" type="primary">WBGene00274883</name>
</gene>
<reference evidence="2" key="1">
    <citation type="journal article" date="2008" name="Nat. Genet.">
        <title>The Pristionchus pacificus genome provides a unique perspective on nematode lifestyle and parasitism.</title>
        <authorList>
            <person name="Dieterich C."/>
            <person name="Clifton S.W."/>
            <person name="Schuster L.N."/>
            <person name="Chinwalla A."/>
            <person name="Delehaunty K."/>
            <person name="Dinkelacker I."/>
            <person name="Fulton L."/>
            <person name="Fulton R."/>
            <person name="Godfrey J."/>
            <person name="Minx P."/>
            <person name="Mitreva M."/>
            <person name="Roeseler W."/>
            <person name="Tian H."/>
            <person name="Witte H."/>
            <person name="Yang S.P."/>
            <person name="Wilson R.K."/>
            <person name="Sommer R.J."/>
        </authorList>
    </citation>
    <scope>NUCLEOTIDE SEQUENCE [LARGE SCALE GENOMIC DNA]</scope>
    <source>
        <strain evidence="2">PS312</strain>
    </source>
</reference>
<proteinExistence type="predicted"/>
<protein>
    <submittedName>
        <fullName evidence="1">Uncharacterized protein</fullName>
    </submittedName>
</protein>
<organism evidence="1 2">
    <name type="scientific">Pristionchus pacificus</name>
    <name type="common">Parasitic nematode worm</name>
    <dbReference type="NCBI Taxonomy" id="54126"/>
    <lineage>
        <taxon>Eukaryota</taxon>
        <taxon>Metazoa</taxon>
        <taxon>Ecdysozoa</taxon>
        <taxon>Nematoda</taxon>
        <taxon>Chromadorea</taxon>
        <taxon>Rhabditida</taxon>
        <taxon>Rhabditina</taxon>
        <taxon>Diplogasteromorpha</taxon>
        <taxon>Diplogasteroidea</taxon>
        <taxon>Neodiplogasteridae</taxon>
        <taxon>Pristionchus</taxon>
    </lineage>
</organism>
<dbReference type="AlphaFoldDB" id="A0A2A6CWV6"/>
<accession>A0A8R1UQC4</accession>
<evidence type="ECO:0000313" key="2">
    <source>
        <dbReference type="Proteomes" id="UP000005239"/>
    </source>
</evidence>
<reference evidence="1" key="2">
    <citation type="submission" date="2022-06" db="UniProtKB">
        <authorList>
            <consortium name="EnsemblMetazoa"/>
        </authorList>
    </citation>
    <scope>IDENTIFICATION</scope>
    <source>
        <strain evidence="1">PS312</strain>
    </source>
</reference>
<dbReference type="EnsemblMetazoa" id="PPA36514.1">
    <property type="protein sequence ID" value="PPA36514.1"/>
    <property type="gene ID" value="WBGene00274883"/>
</dbReference>
<evidence type="ECO:0000313" key="1">
    <source>
        <dbReference type="EnsemblMetazoa" id="PPA36514.1"/>
    </source>
</evidence>